<dbReference type="KEGG" id="tit:Thit_1385"/>
<dbReference type="RefSeq" id="WP_004401106.1">
    <property type="nucleotide sequence ID" value="NC_013921.1"/>
</dbReference>
<organism evidence="1 2">
    <name type="scientific">Thermoanaerobacter italicus (strain DSM 9252 / Ab9)</name>
    <dbReference type="NCBI Taxonomy" id="580331"/>
    <lineage>
        <taxon>Bacteria</taxon>
        <taxon>Bacillati</taxon>
        <taxon>Bacillota</taxon>
        <taxon>Clostridia</taxon>
        <taxon>Thermoanaerobacterales</taxon>
        <taxon>Thermoanaerobacteraceae</taxon>
        <taxon>Thermoanaerobacter</taxon>
    </lineage>
</organism>
<proteinExistence type="predicted"/>
<dbReference type="AlphaFoldDB" id="D3T342"/>
<dbReference type="Proteomes" id="UP000001552">
    <property type="component" value="Chromosome"/>
</dbReference>
<reference evidence="1" key="1">
    <citation type="submission" date="2010-02" db="EMBL/GenBank/DDBJ databases">
        <title>Complete sequence of Thermoanaerobacter italicus Ab9.</title>
        <authorList>
            <consortium name="US DOE Joint Genome Institute"/>
            <person name="Lucas S."/>
            <person name="Copeland A."/>
            <person name="Lapidus A."/>
            <person name="Cheng J.-F."/>
            <person name="Bruce D."/>
            <person name="Goodwin L."/>
            <person name="Pitluck S."/>
            <person name="Chertkov O."/>
            <person name="Detter J.C."/>
            <person name="Han C."/>
            <person name="Tapia R."/>
            <person name="Land M."/>
            <person name="Hauser L."/>
            <person name="Kyrpides N."/>
            <person name="Mikhailova N."/>
            <person name="Hemme C.L."/>
            <person name="Woyke T."/>
        </authorList>
    </citation>
    <scope>NUCLEOTIDE SEQUENCE [LARGE SCALE GENOMIC DNA]</scope>
    <source>
        <strain evidence="1">Ab9</strain>
    </source>
</reference>
<accession>D3T342</accession>
<evidence type="ECO:0000313" key="2">
    <source>
        <dbReference type="Proteomes" id="UP000001552"/>
    </source>
</evidence>
<dbReference type="OrthoDB" id="2616930at2"/>
<dbReference type="HOGENOM" id="CLU_163434_0_0_9"/>
<gene>
    <name evidence="1" type="ordered locus">Thit_1385</name>
</gene>
<evidence type="ECO:0000313" key="1">
    <source>
        <dbReference type="EMBL" id="ADD02644.1"/>
    </source>
</evidence>
<protein>
    <submittedName>
        <fullName evidence="1">Uncharacterized protein</fullName>
    </submittedName>
</protein>
<keyword evidence="2" id="KW-1185">Reference proteome</keyword>
<dbReference type="EMBL" id="CP001936">
    <property type="protein sequence ID" value="ADD02644.1"/>
    <property type="molecule type" value="Genomic_DNA"/>
</dbReference>
<dbReference type="eggNOG" id="ENOG5032SKF">
    <property type="taxonomic scope" value="Bacteria"/>
</dbReference>
<sequence length="122" mass="13728">MTATPSLILMLREMIDEVIPEGGTDKETHFSDDFLTQVLTESSSLEEAAAKLWELKAAKAFSERGGIEETRAGDESIKYVSLAEYRDHCYQMADHYKRMTKGYGTKLFSIDLPEIGLKEVDS</sequence>
<name>D3T342_THEIA</name>